<comment type="caution">
    <text evidence="1">The sequence shown here is derived from an EMBL/GenBank/DDBJ whole genome shotgun (WGS) entry which is preliminary data.</text>
</comment>
<reference evidence="1 2" key="1">
    <citation type="journal article" date="2023" name="Sci. Data">
        <title>Genome assembly of the Korean intertidal mud-creeper Batillaria attramentaria.</title>
        <authorList>
            <person name="Patra A.K."/>
            <person name="Ho P.T."/>
            <person name="Jun S."/>
            <person name="Lee S.J."/>
            <person name="Kim Y."/>
            <person name="Won Y.J."/>
        </authorList>
    </citation>
    <scope>NUCLEOTIDE SEQUENCE [LARGE SCALE GENOMIC DNA]</scope>
    <source>
        <strain evidence="1">Wonlab-2016</strain>
    </source>
</reference>
<protein>
    <submittedName>
        <fullName evidence="1">Uncharacterized protein</fullName>
    </submittedName>
</protein>
<dbReference type="Proteomes" id="UP001519460">
    <property type="component" value="Unassembled WGS sequence"/>
</dbReference>
<dbReference type="EMBL" id="JACVVK020000112">
    <property type="protein sequence ID" value="KAK7491652.1"/>
    <property type="molecule type" value="Genomic_DNA"/>
</dbReference>
<dbReference type="AlphaFoldDB" id="A0ABD0KXZ9"/>
<sequence length="118" mass="13468">MESAYRVQPQQTVAKLEDQDKVYSTRKRAARVYVCALGSADADNYKRIPVGNTWLGTDLLSLNTEKIAGQARAFGGSRLNSRFTKPQMFDWVADFTNRYSRNLLQTDIRLFMERSPLA</sequence>
<keyword evidence="2" id="KW-1185">Reference proteome</keyword>
<evidence type="ECO:0000313" key="1">
    <source>
        <dbReference type="EMBL" id="KAK7491652.1"/>
    </source>
</evidence>
<evidence type="ECO:0000313" key="2">
    <source>
        <dbReference type="Proteomes" id="UP001519460"/>
    </source>
</evidence>
<accession>A0ABD0KXZ9</accession>
<proteinExistence type="predicted"/>
<gene>
    <name evidence="1" type="ORF">BaRGS_00017105</name>
</gene>
<organism evidence="1 2">
    <name type="scientific">Batillaria attramentaria</name>
    <dbReference type="NCBI Taxonomy" id="370345"/>
    <lineage>
        <taxon>Eukaryota</taxon>
        <taxon>Metazoa</taxon>
        <taxon>Spiralia</taxon>
        <taxon>Lophotrochozoa</taxon>
        <taxon>Mollusca</taxon>
        <taxon>Gastropoda</taxon>
        <taxon>Caenogastropoda</taxon>
        <taxon>Sorbeoconcha</taxon>
        <taxon>Cerithioidea</taxon>
        <taxon>Batillariidae</taxon>
        <taxon>Batillaria</taxon>
    </lineage>
</organism>
<name>A0ABD0KXZ9_9CAEN</name>